<evidence type="ECO:0000313" key="2">
    <source>
        <dbReference type="Proteomes" id="UP000319296"/>
    </source>
</evidence>
<dbReference type="Proteomes" id="UP000319296">
    <property type="component" value="Unassembled WGS sequence"/>
</dbReference>
<comment type="caution">
    <text evidence="1">The sequence shown here is derived from an EMBL/GenBank/DDBJ whole genome shotgun (WGS) entry which is preliminary data.</text>
</comment>
<proteinExistence type="predicted"/>
<feature type="non-terminal residue" evidence="1">
    <location>
        <position position="38"/>
    </location>
</feature>
<accession>A0A519BLA4</accession>
<protein>
    <submittedName>
        <fullName evidence="1">Sulfide reductase</fullName>
    </submittedName>
</protein>
<evidence type="ECO:0000313" key="1">
    <source>
        <dbReference type="EMBL" id="RZD18044.1"/>
    </source>
</evidence>
<gene>
    <name evidence="1" type="ORF">EVG15_07790</name>
</gene>
<organism evidence="1 2">
    <name type="scientific">Candidatus Acididesulfobacter diazotrophicus</name>
    <dbReference type="NCBI Taxonomy" id="2597226"/>
    <lineage>
        <taxon>Bacteria</taxon>
        <taxon>Deltaproteobacteria</taxon>
        <taxon>Candidatus Acidulodesulfobacterales</taxon>
        <taxon>Candidatus Acididesulfobacter</taxon>
    </lineage>
</organism>
<dbReference type="AlphaFoldDB" id="A0A519BLA4"/>
<dbReference type="EMBL" id="SGBB01000015">
    <property type="protein sequence ID" value="RZD18044.1"/>
    <property type="molecule type" value="Genomic_DNA"/>
</dbReference>
<reference evidence="1 2" key="1">
    <citation type="journal article" date="2019" name="ISME J.">
        <title>Insights into ecological role of a new deltaproteobacterial order Candidatus Acidulodesulfobacterales by metagenomics and metatranscriptomics.</title>
        <authorList>
            <person name="Tan S."/>
            <person name="Liu J."/>
            <person name="Fang Y."/>
            <person name="Hedlund B.P."/>
            <person name="Lian Z.H."/>
            <person name="Huang L.Y."/>
            <person name="Li J.T."/>
            <person name="Huang L.N."/>
            <person name="Li W.J."/>
            <person name="Jiang H.C."/>
            <person name="Dong H.L."/>
            <person name="Shu W.S."/>
        </authorList>
    </citation>
    <scope>NUCLEOTIDE SEQUENCE [LARGE SCALE GENOMIC DNA]</scope>
    <source>
        <strain evidence="1">AP1</strain>
    </source>
</reference>
<dbReference type="InterPro" id="IPR027396">
    <property type="entry name" value="DsrEFH-like"/>
</dbReference>
<name>A0A519BLA4_9DELT</name>
<dbReference type="Gene3D" id="3.40.1260.10">
    <property type="entry name" value="DsrEFH-like"/>
    <property type="match status" value="1"/>
</dbReference>
<sequence length="38" mass="4066">MSEFKKLAIILESGDYEKAHIAAMIASVAAVSEIEVSI</sequence>